<feature type="domain" description="Alpha-L-rhamnosidase six-hairpin glycosidase" evidence="6">
    <location>
        <begin position="320"/>
        <end position="672"/>
    </location>
</feature>
<dbReference type="InterPro" id="IPR016007">
    <property type="entry name" value="Alpha_rhamnosid"/>
</dbReference>
<comment type="caution">
    <text evidence="8">The sequence shown here is derived from an EMBL/GenBank/DDBJ whole genome shotgun (WGS) entry which is preliminary data.</text>
</comment>
<evidence type="ECO:0000313" key="8">
    <source>
        <dbReference type="EMBL" id="PTX47121.1"/>
    </source>
</evidence>
<dbReference type="InterPro" id="IPR012341">
    <property type="entry name" value="6hp_glycosidase-like_sf"/>
</dbReference>
<feature type="domain" description="Bacterial alpha-L-rhamnosidase N-terminal" evidence="5">
    <location>
        <begin position="52"/>
        <end position="201"/>
    </location>
</feature>
<dbReference type="GO" id="GO:0005975">
    <property type="term" value="P:carbohydrate metabolic process"/>
    <property type="evidence" value="ECO:0007669"/>
    <property type="project" value="InterPro"/>
</dbReference>
<evidence type="ECO:0000259" key="7">
    <source>
        <dbReference type="Pfam" id="PF17390"/>
    </source>
</evidence>
<reference evidence="8 9" key="1">
    <citation type="submission" date="2018-04" db="EMBL/GenBank/DDBJ databases">
        <title>Genomic Encyclopedia of Archaeal and Bacterial Type Strains, Phase II (KMG-II): from individual species to whole genera.</title>
        <authorList>
            <person name="Goeker M."/>
        </authorList>
    </citation>
    <scope>NUCLEOTIDE SEQUENCE [LARGE SCALE GENOMIC DNA]</scope>
    <source>
        <strain evidence="8 9">DSM 29329</strain>
    </source>
</reference>
<evidence type="ECO:0000259" key="4">
    <source>
        <dbReference type="Pfam" id="PF05592"/>
    </source>
</evidence>
<dbReference type="InterPro" id="IPR008902">
    <property type="entry name" value="Rhamnosid_concanavalin"/>
</dbReference>
<dbReference type="Gene3D" id="2.60.120.260">
    <property type="entry name" value="Galactose-binding domain-like"/>
    <property type="match status" value="2"/>
</dbReference>
<dbReference type="InterPro" id="IPR013737">
    <property type="entry name" value="Bac_rhamnosid_N"/>
</dbReference>
<organism evidence="8 9">
    <name type="scientific">Allosediminivita pacifica</name>
    <dbReference type="NCBI Taxonomy" id="1267769"/>
    <lineage>
        <taxon>Bacteria</taxon>
        <taxon>Pseudomonadati</taxon>
        <taxon>Pseudomonadota</taxon>
        <taxon>Alphaproteobacteria</taxon>
        <taxon>Rhodobacterales</taxon>
        <taxon>Paracoccaceae</taxon>
        <taxon>Allosediminivita</taxon>
    </lineage>
</organism>
<dbReference type="GO" id="GO:0030596">
    <property type="term" value="F:alpha-L-rhamnosidase activity"/>
    <property type="evidence" value="ECO:0007669"/>
    <property type="project" value="UniProtKB-EC"/>
</dbReference>
<dbReference type="EMBL" id="QBKN01000013">
    <property type="protein sequence ID" value="PTX47121.1"/>
    <property type="molecule type" value="Genomic_DNA"/>
</dbReference>
<dbReference type="PANTHER" id="PTHR33307">
    <property type="entry name" value="ALPHA-RHAMNOSIDASE (EUROFUNG)"/>
    <property type="match status" value="1"/>
</dbReference>
<evidence type="ECO:0000256" key="3">
    <source>
        <dbReference type="ARBA" id="ARBA00022801"/>
    </source>
</evidence>
<dbReference type="Pfam" id="PF08531">
    <property type="entry name" value="Bac_rhamnosid_N"/>
    <property type="match status" value="1"/>
</dbReference>
<dbReference type="SUPFAM" id="SSF48208">
    <property type="entry name" value="Six-hairpin glycosidases"/>
    <property type="match status" value="1"/>
</dbReference>
<dbReference type="Pfam" id="PF05592">
    <property type="entry name" value="Bac_rhamnosid"/>
    <property type="match status" value="1"/>
</dbReference>
<evidence type="ECO:0000313" key="9">
    <source>
        <dbReference type="Proteomes" id="UP000244069"/>
    </source>
</evidence>
<dbReference type="RefSeq" id="WP_210204159.1">
    <property type="nucleotide sequence ID" value="NZ_BMEZ01000010.1"/>
</dbReference>
<comment type="catalytic activity">
    <reaction evidence="1">
        <text>Hydrolysis of terminal non-reducing alpha-L-rhamnose residues in alpha-L-rhamnosides.</text>
        <dbReference type="EC" id="3.2.1.40"/>
    </reaction>
</comment>
<name>A0A2T6ATH3_9RHOB</name>
<dbReference type="Proteomes" id="UP000244069">
    <property type="component" value="Unassembled WGS sequence"/>
</dbReference>
<dbReference type="Gene3D" id="1.50.10.10">
    <property type="match status" value="1"/>
</dbReference>
<keyword evidence="3" id="KW-0378">Hydrolase</keyword>
<sequence length="758" mass="83458">MDGQTGLGEQSRATAYQWTAEMISPAHDAGDGHEARCVATSFTAKAGGTKILRASAQGLYRVFLNGTRVGEDLLTPGWTNYDDRIAYQSYDVSDLVTEGENRIEIWLGDGWYRSPLMARAVRPGNLWGDRVGAIAEITEGETVLCRTDGSWSAGLIPVTRSGIYYGEDYDARLEGAARDESVEVLPFDTGRLVPQEAPTVRHLAPLEPVESWTDAEGRSLHDFGQNVGGLVRITVKGKPGAEVYVEHSEVLGPDRAFDNRNYRSARGAYRYTLKGEGDETYEPVFSFMGYRFARITVTGDAEVTAVTSFPISSVHEIEGGVTTGEPAVDRLVQNTAWSLLGNFIEVPTDCPQRDERMGWTGDAQVFAGTACWMADVKEFFRKYLRDVMHDQRENGAIPHYSPDATRVAEGHGDWAGSTGWGDVITEMPWQLYLHYGDTDALRECFPAMLKWLDYMWNISGGPVIHPNAEWPVDGFTFGDWLQPTGDNRKPRPTIGEDCAATISHFISVQLTSRIAGILGEEAEAQRLAARAEQIKAAFAHEFIAPSGRLGHNDQTSYALALLHDLVPEEHVPAATEYFRKSVEDAHYLIGTGFIGTPALLPALCKVGLTETAEKVFLNRKVPGWLYQVDQGATTIWERWDAIGPDGTIYEPSMNSYNHYAYGAVCQWLFEDVAGVTPSEDGPGFDKVRLSPRVLPGLGHVEMWHDCRHGRIEAGWRIEEGQVTYRVTLPEGVEAHADDALGGGTHGPGTHEFTFALGG</sequence>
<evidence type="ECO:0000256" key="1">
    <source>
        <dbReference type="ARBA" id="ARBA00001445"/>
    </source>
</evidence>
<evidence type="ECO:0000259" key="6">
    <source>
        <dbReference type="Pfam" id="PF17389"/>
    </source>
</evidence>
<dbReference type="Pfam" id="PF17389">
    <property type="entry name" value="Bac_rhamnosid6H"/>
    <property type="match status" value="1"/>
</dbReference>
<dbReference type="InterPro" id="IPR035398">
    <property type="entry name" value="Bac_rhamnosid_C"/>
</dbReference>
<dbReference type="AlphaFoldDB" id="A0A2T6ATH3"/>
<evidence type="ECO:0000259" key="5">
    <source>
        <dbReference type="Pfam" id="PF08531"/>
    </source>
</evidence>
<dbReference type="PANTHER" id="PTHR33307:SF6">
    <property type="entry name" value="ALPHA-RHAMNOSIDASE (EUROFUNG)-RELATED"/>
    <property type="match status" value="1"/>
</dbReference>
<accession>A0A2T6ATH3</accession>
<dbReference type="InterPro" id="IPR035396">
    <property type="entry name" value="Bac_rhamnosid6H"/>
</dbReference>
<gene>
    <name evidence="8" type="ORF">C8N44_1135</name>
</gene>
<dbReference type="Gene3D" id="2.60.420.10">
    <property type="entry name" value="Maltose phosphorylase, domain 3"/>
    <property type="match status" value="1"/>
</dbReference>
<dbReference type="InterPro" id="IPR008928">
    <property type="entry name" value="6-hairpin_glycosidase_sf"/>
</dbReference>
<protein>
    <recommendedName>
        <fullName evidence="2">alpha-L-rhamnosidase</fullName>
        <ecNumber evidence="2">3.2.1.40</ecNumber>
    </recommendedName>
</protein>
<feature type="domain" description="Alpha-L-rhamnosidase C-terminal" evidence="7">
    <location>
        <begin position="679"/>
        <end position="734"/>
    </location>
</feature>
<dbReference type="Pfam" id="PF17390">
    <property type="entry name" value="Bac_rhamnosid_C"/>
    <property type="match status" value="1"/>
</dbReference>
<evidence type="ECO:0000256" key="2">
    <source>
        <dbReference type="ARBA" id="ARBA00012652"/>
    </source>
</evidence>
<proteinExistence type="predicted"/>
<feature type="domain" description="Alpha-L-rhamnosidase concanavalin-like" evidence="4">
    <location>
        <begin position="216"/>
        <end position="301"/>
    </location>
</feature>
<dbReference type="EC" id="3.2.1.40" evidence="2"/>
<keyword evidence="9" id="KW-1185">Reference proteome</keyword>